<evidence type="ECO:0000313" key="1">
    <source>
        <dbReference type="EMBL" id="KAH6925637.1"/>
    </source>
</evidence>
<organism evidence="1 2">
    <name type="scientific">Hyalomma asiaticum</name>
    <name type="common">Tick</name>
    <dbReference type="NCBI Taxonomy" id="266040"/>
    <lineage>
        <taxon>Eukaryota</taxon>
        <taxon>Metazoa</taxon>
        <taxon>Ecdysozoa</taxon>
        <taxon>Arthropoda</taxon>
        <taxon>Chelicerata</taxon>
        <taxon>Arachnida</taxon>
        <taxon>Acari</taxon>
        <taxon>Parasitiformes</taxon>
        <taxon>Ixodida</taxon>
        <taxon>Ixodoidea</taxon>
        <taxon>Ixodidae</taxon>
        <taxon>Hyalomminae</taxon>
        <taxon>Hyalomma</taxon>
    </lineage>
</organism>
<protein>
    <submittedName>
        <fullName evidence="1">Uncharacterized protein</fullName>
    </submittedName>
</protein>
<name>A0ACB7RRS5_HYAAI</name>
<dbReference type="EMBL" id="CM023487">
    <property type="protein sequence ID" value="KAH6925637.1"/>
    <property type="molecule type" value="Genomic_DNA"/>
</dbReference>
<proteinExistence type="predicted"/>
<gene>
    <name evidence="1" type="ORF">HPB50_008085</name>
</gene>
<sequence length="254" mass="27727">MGQCCVPNCRGNYDNGPKVRCSFRTMTEERNGSAPFSDVYIRSLRDPKCINSHGKVVDQLLKARLSVFELRQRTGRCLRHSTSCSIVNHATGQLHQLVEGQIVWKREEQYLLDDFGGCLSKRCAGLENLRPGAAEEAWTPPPGGGMRTCCGLAPRRPGFPVATAAATTVAGYDLRSLEVVTMETTSSNQAMPSENAYLADMVKVGAKAARRRPAKGGCIRLVLALLHRGCAHCRFFFAEASTQVATPLYASSFP</sequence>
<comment type="caution">
    <text evidence="1">The sequence shown here is derived from an EMBL/GenBank/DDBJ whole genome shotgun (WGS) entry which is preliminary data.</text>
</comment>
<reference evidence="1" key="1">
    <citation type="submission" date="2020-05" db="EMBL/GenBank/DDBJ databases">
        <title>Large-scale comparative analyses of tick genomes elucidate their genetic diversity and vector capacities.</title>
        <authorList>
            <person name="Jia N."/>
            <person name="Wang J."/>
            <person name="Shi W."/>
            <person name="Du L."/>
            <person name="Sun Y."/>
            <person name="Zhan W."/>
            <person name="Jiang J."/>
            <person name="Wang Q."/>
            <person name="Zhang B."/>
            <person name="Ji P."/>
            <person name="Sakyi L.B."/>
            <person name="Cui X."/>
            <person name="Yuan T."/>
            <person name="Jiang B."/>
            <person name="Yang W."/>
            <person name="Lam T.T.-Y."/>
            <person name="Chang Q."/>
            <person name="Ding S."/>
            <person name="Wang X."/>
            <person name="Zhu J."/>
            <person name="Ruan X."/>
            <person name="Zhao L."/>
            <person name="Wei J."/>
            <person name="Que T."/>
            <person name="Du C."/>
            <person name="Cheng J."/>
            <person name="Dai P."/>
            <person name="Han X."/>
            <person name="Huang E."/>
            <person name="Gao Y."/>
            <person name="Liu J."/>
            <person name="Shao H."/>
            <person name="Ye R."/>
            <person name="Li L."/>
            <person name="Wei W."/>
            <person name="Wang X."/>
            <person name="Wang C."/>
            <person name="Yang T."/>
            <person name="Huo Q."/>
            <person name="Li W."/>
            <person name="Guo W."/>
            <person name="Chen H."/>
            <person name="Zhou L."/>
            <person name="Ni X."/>
            <person name="Tian J."/>
            <person name="Zhou Y."/>
            <person name="Sheng Y."/>
            <person name="Liu T."/>
            <person name="Pan Y."/>
            <person name="Xia L."/>
            <person name="Li J."/>
            <person name="Zhao F."/>
            <person name="Cao W."/>
        </authorList>
    </citation>
    <scope>NUCLEOTIDE SEQUENCE</scope>
    <source>
        <strain evidence="1">Hyas-2018</strain>
    </source>
</reference>
<dbReference type="Proteomes" id="UP000821845">
    <property type="component" value="Chromosome 7"/>
</dbReference>
<keyword evidence="2" id="KW-1185">Reference proteome</keyword>
<evidence type="ECO:0000313" key="2">
    <source>
        <dbReference type="Proteomes" id="UP000821845"/>
    </source>
</evidence>
<accession>A0ACB7RRS5</accession>